<name>A0A022S1W4_ERYGU</name>
<feature type="repeat" description="PPR" evidence="2">
    <location>
        <begin position="153"/>
        <end position="183"/>
    </location>
</feature>
<evidence type="ECO:0000313" key="3">
    <source>
        <dbReference type="EMBL" id="EYU46319.1"/>
    </source>
</evidence>
<feature type="repeat" description="PPR" evidence="2">
    <location>
        <begin position="184"/>
        <end position="218"/>
    </location>
</feature>
<protein>
    <recommendedName>
        <fullName evidence="5">Pentacotripeptide-repeat region of PRORP domain-containing protein</fullName>
    </recommendedName>
</protein>
<dbReference type="InterPro" id="IPR046960">
    <property type="entry name" value="PPR_At4g14850-like_plant"/>
</dbReference>
<dbReference type="GO" id="GO:0009451">
    <property type="term" value="P:RNA modification"/>
    <property type="evidence" value="ECO:0000318"/>
    <property type="project" value="GO_Central"/>
</dbReference>
<dbReference type="Gene3D" id="1.25.40.10">
    <property type="entry name" value="Tetratricopeptide repeat domain"/>
    <property type="match status" value="4"/>
</dbReference>
<dbReference type="Proteomes" id="UP000030748">
    <property type="component" value="Unassembled WGS sequence"/>
</dbReference>
<evidence type="ECO:0000256" key="1">
    <source>
        <dbReference type="ARBA" id="ARBA00022737"/>
    </source>
</evidence>
<sequence length="532" mass="59737">KMKRSFFSSSISAARYCSLLLHRCMKPKALKPCKQIHGLMLTQHIDTNVLSLSSKLIGAYACCQDLTSARLLFRQTPSANVFAFNWMILTLTFLGFHEEAIGYFSLFRKSRTNSACPNEYTFPVILRASVGLLNVELGKQVHGLIHKTGFEEDLSVCNALIDMYGKCRKMHHAREVFDEMSERDVASWTTMICRYADRGNTEESVVLFETMMSQGVKPNDYTWNAIIVAHARTGDCNTAFEFFSRMSKEGLVTDLATCNAMISGFVQSQRAIEALDLFRDMLVSGFIKPNQVTLTGLLPACGMIGSIRSGKEIHCFIYRTNLDINVFIASALIDMYSKCGSIEEARCIFNTIPRKNTASWNAMIGCYGKNGMVDSAIELFEKMKTEKVEPNEVTLTTILCACSHGGLVEKGLEIFTSMGSLYGVEANNEHCSCLVDLLCRHGRMDEACEIVKRVEFATDSIVGAFLNGCKIHERRDLALEMREWLRIEMKKGGDFVTLSNIYARDGEWEGVEEVREVMKGKRVYKEPGFSSI</sequence>
<dbReference type="InterPro" id="IPR011990">
    <property type="entry name" value="TPR-like_helical_dom_sf"/>
</dbReference>
<gene>
    <name evidence="3" type="ORF">MIMGU_mgv1a023090mg</name>
</gene>
<dbReference type="PANTHER" id="PTHR47926:SF453">
    <property type="entry name" value="PENTATRICOPEPTIDE REPEAT (PPR) SUPERFAMILY PROTEIN"/>
    <property type="match status" value="1"/>
</dbReference>
<dbReference type="AlphaFoldDB" id="A0A022S1W4"/>
<feature type="repeat" description="PPR" evidence="2">
    <location>
        <begin position="254"/>
        <end position="288"/>
    </location>
</feature>
<feature type="non-terminal residue" evidence="3">
    <location>
        <position position="1"/>
    </location>
</feature>
<dbReference type="InterPro" id="IPR046848">
    <property type="entry name" value="E_motif"/>
</dbReference>
<dbReference type="Pfam" id="PF13041">
    <property type="entry name" value="PPR_2"/>
    <property type="match status" value="3"/>
</dbReference>
<dbReference type="PROSITE" id="PS51375">
    <property type="entry name" value="PPR"/>
    <property type="match status" value="5"/>
</dbReference>
<accession>A0A022S1W4</accession>
<dbReference type="InterPro" id="IPR002885">
    <property type="entry name" value="PPR_rpt"/>
</dbReference>
<proteinExistence type="predicted"/>
<evidence type="ECO:0000256" key="2">
    <source>
        <dbReference type="PROSITE-ProRule" id="PRU00708"/>
    </source>
</evidence>
<dbReference type="FunFam" id="1.25.40.10:FF:000344">
    <property type="entry name" value="Pentatricopeptide repeat-containing protein"/>
    <property type="match status" value="1"/>
</dbReference>
<dbReference type="Pfam" id="PF01535">
    <property type="entry name" value="PPR"/>
    <property type="match status" value="1"/>
</dbReference>
<evidence type="ECO:0000313" key="4">
    <source>
        <dbReference type="Proteomes" id="UP000030748"/>
    </source>
</evidence>
<dbReference type="NCBIfam" id="TIGR00756">
    <property type="entry name" value="PPR"/>
    <property type="match status" value="5"/>
</dbReference>
<dbReference type="eggNOG" id="KOG4197">
    <property type="taxonomic scope" value="Eukaryota"/>
</dbReference>
<dbReference type="GO" id="GO:0003723">
    <property type="term" value="F:RNA binding"/>
    <property type="evidence" value="ECO:0007669"/>
    <property type="project" value="InterPro"/>
</dbReference>
<reference evidence="3 4" key="1">
    <citation type="journal article" date="2013" name="Proc. Natl. Acad. Sci. U.S.A.">
        <title>Fine-scale variation in meiotic recombination in Mimulus inferred from population shotgun sequencing.</title>
        <authorList>
            <person name="Hellsten U."/>
            <person name="Wright K.M."/>
            <person name="Jenkins J."/>
            <person name="Shu S."/>
            <person name="Yuan Y."/>
            <person name="Wessler S.R."/>
            <person name="Schmutz J."/>
            <person name="Willis J.H."/>
            <person name="Rokhsar D.S."/>
        </authorList>
    </citation>
    <scope>NUCLEOTIDE SEQUENCE [LARGE SCALE GENOMIC DNA]</scope>
    <source>
        <strain evidence="4">cv. DUN x IM62</strain>
    </source>
</reference>
<dbReference type="FunFam" id="1.25.40.10:FF:000090">
    <property type="entry name" value="Pentatricopeptide repeat-containing protein, chloroplastic"/>
    <property type="match status" value="1"/>
</dbReference>
<evidence type="ECO:0008006" key="5">
    <source>
        <dbReference type="Google" id="ProtNLM"/>
    </source>
</evidence>
<dbReference type="EMBL" id="KI630171">
    <property type="protein sequence ID" value="EYU46319.1"/>
    <property type="molecule type" value="Genomic_DNA"/>
</dbReference>
<organism evidence="3 4">
    <name type="scientific">Erythranthe guttata</name>
    <name type="common">Yellow monkey flower</name>
    <name type="synonym">Mimulus guttatus</name>
    <dbReference type="NCBI Taxonomy" id="4155"/>
    <lineage>
        <taxon>Eukaryota</taxon>
        <taxon>Viridiplantae</taxon>
        <taxon>Streptophyta</taxon>
        <taxon>Embryophyta</taxon>
        <taxon>Tracheophyta</taxon>
        <taxon>Spermatophyta</taxon>
        <taxon>Magnoliopsida</taxon>
        <taxon>eudicotyledons</taxon>
        <taxon>Gunneridae</taxon>
        <taxon>Pentapetalae</taxon>
        <taxon>asterids</taxon>
        <taxon>lamiids</taxon>
        <taxon>Lamiales</taxon>
        <taxon>Phrymaceae</taxon>
        <taxon>Erythranthe</taxon>
    </lineage>
</organism>
<dbReference type="Pfam" id="PF20431">
    <property type="entry name" value="E_motif"/>
    <property type="match status" value="1"/>
</dbReference>
<keyword evidence="1" id="KW-0677">Repeat</keyword>
<feature type="repeat" description="PPR" evidence="2">
    <location>
        <begin position="219"/>
        <end position="253"/>
    </location>
</feature>
<dbReference type="PANTHER" id="PTHR47926">
    <property type="entry name" value="PENTATRICOPEPTIDE REPEAT-CONTAINING PROTEIN"/>
    <property type="match status" value="1"/>
</dbReference>
<feature type="repeat" description="PPR" evidence="2">
    <location>
        <begin position="356"/>
        <end position="390"/>
    </location>
</feature>
<keyword evidence="4" id="KW-1185">Reference proteome</keyword>